<keyword evidence="4" id="KW-1185">Reference proteome</keyword>
<dbReference type="EMBL" id="LT635766">
    <property type="protein sequence ID" value="SGZ53168.1"/>
    <property type="molecule type" value="Genomic_DNA"/>
</dbReference>
<dbReference type="STRING" id="45354.A0A1L0DB30"/>
<accession>A0A1L0DB30</accession>
<dbReference type="GO" id="GO:0005634">
    <property type="term" value="C:nucleus"/>
    <property type="evidence" value="ECO:0007669"/>
    <property type="project" value="TreeGrafter"/>
</dbReference>
<dbReference type="Gene3D" id="3.40.50.1000">
    <property type="entry name" value="HAD superfamily/HAD-like"/>
    <property type="match status" value="1"/>
</dbReference>
<dbReference type="InterPro" id="IPR036412">
    <property type="entry name" value="HAD-like_sf"/>
</dbReference>
<dbReference type="InterPro" id="IPR044924">
    <property type="entry name" value="HAD-SF_hydro_IA_REG-2-like_cap"/>
</dbReference>
<dbReference type="Pfam" id="PF00702">
    <property type="entry name" value="Hydrolase"/>
    <property type="match status" value="1"/>
</dbReference>
<dbReference type="Proteomes" id="UP000182334">
    <property type="component" value="Chromosome II"/>
</dbReference>
<dbReference type="EMBL" id="LT635757">
    <property type="protein sequence ID" value="SGZ49486.1"/>
    <property type="molecule type" value="Genomic_DNA"/>
</dbReference>
<evidence type="ECO:0000313" key="1">
    <source>
        <dbReference type="EMBL" id="SGZ49486.1"/>
    </source>
</evidence>
<dbReference type="PANTHER" id="PTHR46191:SF2">
    <property type="entry name" value="HALOACID DEHALOGENASE-LIKE HYDROLASE DOMAIN-CONTAINING PROTEIN 3"/>
    <property type="match status" value="1"/>
</dbReference>
<dbReference type="OrthoDB" id="444127at2759"/>
<dbReference type="AlphaFoldDB" id="A0A1L0DB30"/>
<sequence length="332" mass="37726">MQRLTRIGVSTTRIGASGARKLSSGPSGSLIADPLRPERIAKSQSNSLFPTPRFVSFDLWDTLYTPKKPIPEQYYLISHGEFGLDKLLESIQREFPTVYADMLAKYPNYGKLTTDITSCDQWWLELIVKLYGLPHYSTDSTSRALCERLLTHFSSSEAYELYDDAITVLQTLHNNNVAIIAATNSDDRVYAIMESLGIDKYFSAVYLSYDLGYSKPDRRFYNHIYKQRFLLAKRADPLLDTASYLENVWHIGDHYEKDFVGAIKSGWNGILLDRRKQSVFMQANTIKPISNDCFEGQSCNTLEGDDMVMIANNRVCVSGLRPLIRLFGMGED</sequence>
<dbReference type="SUPFAM" id="SSF56784">
    <property type="entry name" value="HAD-like"/>
    <property type="match status" value="1"/>
</dbReference>
<dbReference type="InterPro" id="IPR023214">
    <property type="entry name" value="HAD_sf"/>
</dbReference>
<evidence type="ECO:0000313" key="2">
    <source>
        <dbReference type="EMBL" id="SGZ53168.1"/>
    </source>
</evidence>
<dbReference type="Proteomes" id="UP000182259">
    <property type="component" value="Chromosome III"/>
</dbReference>
<name>A0A1L0DB30_9ASCO</name>
<evidence type="ECO:0000313" key="4">
    <source>
        <dbReference type="Proteomes" id="UP000182334"/>
    </source>
</evidence>
<evidence type="ECO:0000313" key="3">
    <source>
        <dbReference type="Proteomes" id="UP000182259"/>
    </source>
</evidence>
<proteinExistence type="predicted"/>
<gene>
    <name evidence="2" type="ORF">SAMEA4029009_CIC11G00000005950</name>
    <name evidence="1" type="ORF">SAMEA4029010_CIC11G00000004812</name>
</gene>
<reference evidence="3 4" key="1">
    <citation type="submission" date="2016-10" db="EMBL/GenBank/DDBJ databases">
        <authorList>
            <person name="de Groot N.N."/>
        </authorList>
    </citation>
    <scope>NUCLEOTIDE SEQUENCE [LARGE SCALE GENOMIC DNA]</scope>
    <source>
        <strain evidence="1 4">CBS 141442</strain>
        <strain evidence="2 3">PYCC 4715</strain>
    </source>
</reference>
<dbReference type="Gene3D" id="1.10.150.720">
    <property type="entry name" value="Haloacid dehalogenase-like hydrolase"/>
    <property type="match status" value="1"/>
</dbReference>
<protein>
    <submittedName>
        <fullName evidence="1">CIC11C00000004812</fullName>
    </submittedName>
    <submittedName>
        <fullName evidence="2">CIC11C00000005950</fullName>
    </submittedName>
</protein>
<organism evidence="2 3">
    <name type="scientific">Sungouiella intermedia</name>
    <dbReference type="NCBI Taxonomy" id="45354"/>
    <lineage>
        <taxon>Eukaryota</taxon>
        <taxon>Fungi</taxon>
        <taxon>Dikarya</taxon>
        <taxon>Ascomycota</taxon>
        <taxon>Saccharomycotina</taxon>
        <taxon>Pichiomycetes</taxon>
        <taxon>Metschnikowiaceae</taxon>
        <taxon>Sungouiella</taxon>
    </lineage>
</organism>
<dbReference type="PANTHER" id="PTHR46191">
    <property type="match status" value="1"/>
</dbReference>
<dbReference type="InterPro" id="IPR051828">
    <property type="entry name" value="HAD-like_hydrolase_domain"/>
</dbReference>